<keyword evidence="2" id="KW-1185">Reference proteome</keyword>
<organism evidence="1 2">
    <name type="scientific">Racocetra persica</name>
    <dbReference type="NCBI Taxonomy" id="160502"/>
    <lineage>
        <taxon>Eukaryota</taxon>
        <taxon>Fungi</taxon>
        <taxon>Fungi incertae sedis</taxon>
        <taxon>Mucoromycota</taxon>
        <taxon>Glomeromycotina</taxon>
        <taxon>Glomeromycetes</taxon>
        <taxon>Diversisporales</taxon>
        <taxon>Gigasporaceae</taxon>
        <taxon>Racocetra</taxon>
    </lineage>
</organism>
<protein>
    <submittedName>
        <fullName evidence="1">31756_t:CDS:1</fullName>
    </submittedName>
</protein>
<dbReference type="EMBL" id="CAJVQC010004078">
    <property type="protein sequence ID" value="CAG8535804.1"/>
    <property type="molecule type" value="Genomic_DNA"/>
</dbReference>
<sequence length="212" mass="24444">QILIRLEYQIELPDHDWVVAERHKLISSVYAILDVHKDKYEQAEAVTYSGSTFIRICSSKHDSSTAYSHGKDFDDLILRTSDEELEKRNFKAAGDVLASVWEDTIINGYQWNQTDPSESLFPTTTSDPTEASNIFPSIGALKIYIKKYKKFNLSKEPVLDIQDNKSSKIMQIDEEAVPEDLLETYPQQVQVQEKLIADRVLIVNWDIWKQCE</sequence>
<reference evidence="1" key="1">
    <citation type="submission" date="2021-06" db="EMBL/GenBank/DDBJ databases">
        <authorList>
            <person name="Kallberg Y."/>
            <person name="Tangrot J."/>
            <person name="Rosling A."/>
        </authorList>
    </citation>
    <scope>NUCLEOTIDE SEQUENCE</scope>
    <source>
        <strain evidence="1">MA461A</strain>
    </source>
</reference>
<evidence type="ECO:0000313" key="1">
    <source>
        <dbReference type="EMBL" id="CAG8535804.1"/>
    </source>
</evidence>
<comment type="caution">
    <text evidence="1">The sequence shown here is derived from an EMBL/GenBank/DDBJ whole genome shotgun (WGS) entry which is preliminary data.</text>
</comment>
<feature type="non-terminal residue" evidence="1">
    <location>
        <position position="1"/>
    </location>
</feature>
<name>A0ACA9LN39_9GLOM</name>
<proteinExistence type="predicted"/>
<dbReference type="Proteomes" id="UP000789920">
    <property type="component" value="Unassembled WGS sequence"/>
</dbReference>
<gene>
    <name evidence="1" type="ORF">RPERSI_LOCUS3337</name>
</gene>
<evidence type="ECO:0000313" key="2">
    <source>
        <dbReference type="Proteomes" id="UP000789920"/>
    </source>
</evidence>
<accession>A0ACA9LN39</accession>